<accession>A0A154QJM8</accession>
<name>A0A154QJM8_9GAMM</name>
<sequence>MPSTPQPEGKRFAAKLLFQFRVVVDGDSGVMRTCEERIIVFRASTARKALATAKRRGRAAQHTYENDAGRTVYFEFVGIQDLLHLGLECEEDEVWYNITQRKLPMERAASILPPEGGLNAIRNSGL</sequence>
<evidence type="ECO:0008006" key="3">
    <source>
        <dbReference type="Google" id="ProtNLM"/>
    </source>
</evidence>
<dbReference type="InterPro" id="IPR025630">
    <property type="entry name" value="DUF4288"/>
</dbReference>
<comment type="caution">
    <text evidence="1">The sequence shown here is derived from an EMBL/GenBank/DDBJ whole genome shotgun (WGS) entry which is preliminary data.</text>
</comment>
<dbReference type="AlphaFoldDB" id="A0A154QJM8"/>
<keyword evidence="2" id="KW-1185">Reference proteome</keyword>
<organism evidence="1 2">
    <name type="scientific">Rhodanobacter thiooxydans</name>
    <dbReference type="NCBI Taxonomy" id="416169"/>
    <lineage>
        <taxon>Bacteria</taxon>
        <taxon>Pseudomonadati</taxon>
        <taxon>Pseudomonadota</taxon>
        <taxon>Gammaproteobacteria</taxon>
        <taxon>Lysobacterales</taxon>
        <taxon>Rhodanobacteraceae</taxon>
        <taxon>Rhodanobacter</taxon>
    </lineage>
</organism>
<dbReference type="Proteomes" id="UP000076131">
    <property type="component" value="Unassembled WGS sequence"/>
</dbReference>
<evidence type="ECO:0000313" key="1">
    <source>
        <dbReference type="EMBL" id="KZC24388.1"/>
    </source>
</evidence>
<dbReference type="RefSeq" id="WP_039953418.1">
    <property type="nucleotide sequence ID" value="NZ_LVJS01000028.1"/>
</dbReference>
<dbReference type="Pfam" id="PF14119">
    <property type="entry name" value="DUF4288"/>
    <property type="match status" value="1"/>
</dbReference>
<evidence type="ECO:0000313" key="2">
    <source>
        <dbReference type="Proteomes" id="UP000076131"/>
    </source>
</evidence>
<dbReference type="STRING" id="416169.RHOFW104T7_08850"/>
<dbReference type="EMBL" id="LVJS01000028">
    <property type="protein sequence ID" value="KZC24388.1"/>
    <property type="molecule type" value="Genomic_DNA"/>
</dbReference>
<protein>
    <recommendedName>
        <fullName evidence="3">DUF4288 domain-containing protein</fullName>
    </recommendedName>
</protein>
<proteinExistence type="predicted"/>
<reference evidence="1 2" key="1">
    <citation type="journal article" date="2016" name="MBio">
        <title>Lateral Gene Transfer in a Heavy Metal-Contaminated-Groundwater Microbial Community.</title>
        <authorList>
            <person name="Hemme C.L."/>
            <person name="Green S.J."/>
            <person name="Rishishwar L."/>
            <person name="Prakash O."/>
            <person name="Pettenato A."/>
            <person name="Chakraborty R."/>
            <person name="Deutschbauer A.M."/>
            <person name="Van Nostrand J.D."/>
            <person name="Wu L."/>
            <person name="He Z."/>
            <person name="Jordan I.K."/>
            <person name="Hazen T.C."/>
            <person name="Arkin A.P."/>
            <person name="Kostka J.E."/>
            <person name="Zhou J."/>
        </authorList>
    </citation>
    <scope>NUCLEOTIDE SEQUENCE [LARGE SCALE GENOMIC DNA]</scope>
    <source>
        <strain evidence="1 2">FW104-T7</strain>
    </source>
</reference>
<gene>
    <name evidence="1" type="ORF">RHOFW104T7_08850</name>
</gene>